<dbReference type="OrthoDB" id="429932at2759"/>
<keyword evidence="2" id="KW-0812">Transmembrane</keyword>
<feature type="region of interest" description="Disordered" evidence="1">
    <location>
        <begin position="127"/>
        <end position="187"/>
    </location>
</feature>
<keyword evidence="2" id="KW-0472">Membrane</keyword>
<evidence type="ECO:0000256" key="2">
    <source>
        <dbReference type="SAM" id="Phobius"/>
    </source>
</evidence>
<feature type="transmembrane region" description="Helical" evidence="2">
    <location>
        <begin position="48"/>
        <end position="66"/>
    </location>
</feature>
<dbReference type="GO" id="GO:0005640">
    <property type="term" value="C:nuclear outer membrane"/>
    <property type="evidence" value="ECO:0007669"/>
    <property type="project" value="TreeGrafter"/>
</dbReference>
<evidence type="ECO:0000313" key="3">
    <source>
        <dbReference type="EMBL" id="RPA86991.1"/>
    </source>
</evidence>
<keyword evidence="4" id="KW-1185">Reference proteome</keyword>
<feature type="compositionally biased region" description="Gly residues" evidence="1">
    <location>
        <begin position="275"/>
        <end position="285"/>
    </location>
</feature>
<dbReference type="AlphaFoldDB" id="A0A3N4IS00"/>
<dbReference type="PANTHER" id="PTHR28003">
    <property type="entry name" value="NUCLEOPORIN POM34"/>
    <property type="match status" value="1"/>
</dbReference>
<evidence type="ECO:0008006" key="5">
    <source>
        <dbReference type="Google" id="ProtNLM"/>
    </source>
</evidence>
<dbReference type="STRING" id="1160509.A0A3N4IS00"/>
<dbReference type="InterPro" id="IPR012578">
    <property type="entry name" value="Nucl_pore_cmplx"/>
</dbReference>
<dbReference type="EMBL" id="ML119647">
    <property type="protein sequence ID" value="RPA86991.1"/>
    <property type="molecule type" value="Genomic_DNA"/>
</dbReference>
<dbReference type="Proteomes" id="UP000275078">
    <property type="component" value="Unassembled WGS sequence"/>
</dbReference>
<sequence length="285" mass="31575">MSAMPATPVKPAGEGDQSIHQTPTGSWRHPALDRIARQRRDDTFTDASVRRIAINFAGLVCTFVVFNHVKEYSLMKYLFRLLPKEIYNNSTYIIWLLRLLMVYNIAETINRAFTTENEFRNVPLTPQQRRLLGLNPNVPTPPDASLATPPRYAKTTPNSRSAPPTFTPAPDLRTGQTPSPSKRLFVPNQSVNSNALSTSTNNNQGSPLRQSVLSERRGSFTQSLAQAFPNLPPTPTPMGKNGNGGQSVMPTNRFFYEKMGRSRDSLGLSQRERGFNGGASFAGGY</sequence>
<reference evidence="3 4" key="1">
    <citation type="journal article" date="2018" name="Nat. Ecol. Evol.">
        <title>Pezizomycetes genomes reveal the molecular basis of ectomycorrhizal truffle lifestyle.</title>
        <authorList>
            <person name="Murat C."/>
            <person name="Payen T."/>
            <person name="Noel B."/>
            <person name="Kuo A."/>
            <person name="Morin E."/>
            <person name="Chen J."/>
            <person name="Kohler A."/>
            <person name="Krizsan K."/>
            <person name="Balestrini R."/>
            <person name="Da Silva C."/>
            <person name="Montanini B."/>
            <person name="Hainaut M."/>
            <person name="Levati E."/>
            <person name="Barry K.W."/>
            <person name="Belfiori B."/>
            <person name="Cichocki N."/>
            <person name="Clum A."/>
            <person name="Dockter R.B."/>
            <person name="Fauchery L."/>
            <person name="Guy J."/>
            <person name="Iotti M."/>
            <person name="Le Tacon F."/>
            <person name="Lindquist E.A."/>
            <person name="Lipzen A."/>
            <person name="Malagnac F."/>
            <person name="Mello A."/>
            <person name="Molinier V."/>
            <person name="Miyauchi S."/>
            <person name="Poulain J."/>
            <person name="Riccioni C."/>
            <person name="Rubini A."/>
            <person name="Sitrit Y."/>
            <person name="Splivallo R."/>
            <person name="Traeger S."/>
            <person name="Wang M."/>
            <person name="Zifcakova L."/>
            <person name="Wipf D."/>
            <person name="Zambonelli A."/>
            <person name="Paolocci F."/>
            <person name="Nowrousian M."/>
            <person name="Ottonello S."/>
            <person name="Baldrian P."/>
            <person name="Spatafora J.W."/>
            <person name="Henrissat B."/>
            <person name="Nagy L.G."/>
            <person name="Aury J.M."/>
            <person name="Wincker P."/>
            <person name="Grigoriev I.V."/>
            <person name="Bonfante P."/>
            <person name="Martin F.M."/>
        </authorList>
    </citation>
    <scope>NUCLEOTIDE SEQUENCE [LARGE SCALE GENOMIC DNA]</scope>
    <source>
        <strain evidence="3 4">RN42</strain>
    </source>
</reference>
<feature type="compositionally biased region" description="Polar residues" evidence="1">
    <location>
        <begin position="155"/>
        <end position="164"/>
    </location>
</feature>
<feature type="region of interest" description="Disordered" evidence="1">
    <location>
        <begin position="226"/>
        <end position="246"/>
    </location>
</feature>
<evidence type="ECO:0000256" key="1">
    <source>
        <dbReference type="SAM" id="MobiDB-lite"/>
    </source>
</evidence>
<accession>A0A3N4IS00</accession>
<feature type="compositionally biased region" description="Basic and acidic residues" evidence="1">
    <location>
        <begin position="263"/>
        <end position="274"/>
    </location>
</feature>
<gene>
    <name evidence="3" type="ORF">BJ508DRAFT_410580</name>
</gene>
<dbReference type="PANTHER" id="PTHR28003:SF1">
    <property type="entry name" value="NUCLEOPORIN POM34"/>
    <property type="match status" value="1"/>
</dbReference>
<keyword evidence="2" id="KW-1133">Transmembrane helix</keyword>
<dbReference type="Pfam" id="PF08058">
    <property type="entry name" value="NPCC"/>
    <property type="match status" value="1"/>
</dbReference>
<dbReference type="GO" id="GO:0006606">
    <property type="term" value="P:protein import into nucleus"/>
    <property type="evidence" value="ECO:0007669"/>
    <property type="project" value="TreeGrafter"/>
</dbReference>
<evidence type="ECO:0000313" key="4">
    <source>
        <dbReference type="Proteomes" id="UP000275078"/>
    </source>
</evidence>
<feature type="region of interest" description="Disordered" evidence="1">
    <location>
        <begin position="263"/>
        <end position="285"/>
    </location>
</feature>
<dbReference type="GO" id="GO:0030474">
    <property type="term" value="P:spindle pole body duplication"/>
    <property type="evidence" value="ECO:0007669"/>
    <property type="project" value="TreeGrafter"/>
</dbReference>
<organism evidence="3 4">
    <name type="scientific">Ascobolus immersus RN42</name>
    <dbReference type="NCBI Taxonomy" id="1160509"/>
    <lineage>
        <taxon>Eukaryota</taxon>
        <taxon>Fungi</taxon>
        <taxon>Dikarya</taxon>
        <taxon>Ascomycota</taxon>
        <taxon>Pezizomycotina</taxon>
        <taxon>Pezizomycetes</taxon>
        <taxon>Pezizales</taxon>
        <taxon>Ascobolaceae</taxon>
        <taxon>Ascobolus</taxon>
    </lineage>
</organism>
<feature type="region of interest" description="Disordered" evidence="1">
    <location>
        <begin position="1"/>
        <end position="27"/>
    </location>
</feature>
<name>A0A3N4IS00_ASCIM</name>
<proteinExistence type="predicted"/>
<protein>
    <recommendedName>
        <fullName evidence="5">NPCC-domain-containing protein</fullName>
    </recommendedName>
</protein>
<dbReference type="GO" id="GO:0070762">
    <property type="term" value="C:nuclear pore transmembrane ring"/>
    <property type="evidence" value="ECO:0007669"/>
    <property type="project" value="TreeGrafter"/>
</dbReference>